<evidence type="ECO:0000256" key="1">
    <source>
        <dbReference type="SAM" id="SignalP"/>
    </source>
</evidence>
<evidence type="ECO:0000313" key="2">
    <source>
        <dbReference type="EMBL" id="PWQ93614.1"/>
    </source>
</evidence>
<dbReference type="Pfam" id="PF01547">
    <property type="entry name" value="SBP_bac_1"/>
    <property type="match status" value="1"/>
</dbReference>
<gene>
    <name evidence="2" type="ORF">DKT75_18525</name>
</gene>
<evidence type="ECO:0008006" key="4">
    <source>
        <dbReference type="Google" id="ProtNLM"/>
    </source>
</evidence>
<keyword evidence="1" id="KW-0732">Signal</keyword>
<keyword evidence="3" id="KW-1185">Reference proteome</keyword>
<protein>
    <recommendedName>
        <fullName evidence="4">Sugar ABC transporter substrate-binding protein</fullName>
    </recommendedName>
</protein>
<sequence>MFKKIKIITIVSFCTIIYSSALQAKGGQPEVELSHWWNQPGELQAVDEIRKAVEQRGAKFVETRIASWDSLRSNILKRISMGYAPAVTQWLANDYTFSFEQMSAIYPMPSKWRDQPIEEVLFKEVYKGLSSENGLVGLPMGIHIMNSALFSKRIYDELNLTPPKTWSEVLTQSLVIKEAGYVPIALSKEAWQLQVVMGSVLLGELGSVNYKQFFIKGQSIKPWKKPLVRSFETFLGLKKFTDREARDRSWAESVSMIGDNKAAMHFLGDFAKSELTAKGYVAGEDFLCSLAPDSKGYMVYSIDSFLMFNVNDHLIEEGQRILFDVALDPEVQAKYTNKKGGIPVRHGVNVNHLDTCAKEMYQQWVLKDNKTISFTGIGNPLRASFLQKVLEEAWNNDGLTAEELVSMLIEMDEEALTKTK</sequence>
<dbReference type="AlphaFoldDB" id="A0A317C4T5"/>
<dbReference type="SUPFAM" id="SSF53850">
    <property type="entry name" value="Periplasmic binding protein-like II"/>
    <property type="match status" value="1"/>
</dbReference>
<organism evidence="2 3">
    <name type="scientific">Leucothrix arctica</name>
    <dbReference type="NCBI Taxonomy" id="1481894"/>
    <lineage>
        <taxon>Bacteria</taxon>
        <taxon>Pseudomonadati</taxon>
        <taxon>Pseudomonadota</taxon>
        <taxon>Gammaproteobacteria</taxon>
        <taxon>Thiotrichales</taxon>
        <taxon>Thiotrichaceae</taxon>
        <taxon>Leucothrix</taxon>
    </lineage>
</organism>
<feature type="chain" id="PRO_5016381658" description="Sugar ABC transporter substrate-binding protein" evidence="1">
    <location>
        <begin position="25"/>
        <end position="420"/>
    </location>
</feature>
<reference evidence="2 3" key="1">
    <citation type="submission" date="2018-05" db="EMBL/GenBank/DDBJ databases">
        <title>Leucothrix arctica sp. nov., isolated from Arctic seawater.</title>
        <authorList>
            <person name="Choi A."/>
            <person name="Baek K."/>
        </authorList>
    </citation>
    <scope>NUCLEOTIDE SEQUENCE [LARGE SCALE GENOMIC DNA]</scope>
    <source>
        <strain evidence="2 3">IMCC9719</strain>
    </source>
</reference>
<dbReference type="OrthoDB" id="7317090at2"/>
<evidence type="ECO:0000313" key="3">
    <source>
        <dbReference type="Proteomes" id="UP000245506"/>
    </source>
</evidence>
<dbReference type="RefSeq" id="WP_109825587.1">
    <property type="nucleotide sequence ID" value="NZ_QGKL01000042.1"/>
</dbReference>
<dbReference type="Gene3D" id="3.40.190.10">
    <property type="entry name" value="Periplasmic binding protein-like II"/>
    <property type="match status" value="2"/>
</dbReference>
<dbReference type="Proteomes" id="UP000245506">
    <property type="component" value="Unassembled WGS sequence"/>
</dbReference>
<name>A0A317C4T5_9GAMM</name>
<accession>A0A317C4T5</accession>
<feature type="signal peptide" evidence="1">
    <location>
        <begin position="1"/>
        <end position="24"/>
    </location>
</feature>
<dbReference type="EMBL" id="QGKL01000042">
    <property type="protein sequence ID" value="PWQ93614.1"/>
    <property type="molecule type" value="Genomic_DNA"/>
</dbReference>
<dbReference type="InterPro" id="IPR006059">
    <property type="entry name" value="SBP"/>
</dbReference>
<proteinExistence type="predicted"/>
<comment type="caution">
    <text evidence="2">The sequence shown here is derived from an EMBL/GenBank/DDBJ whole genome shotgun (WGS) entry which is preliminary data.</text>
</comment>